<feature type="transmembrane region" description="Helical" evidence="6">
    <location>
        <begin position="664"/>
        <end position="685"/>
    </location>
</feature>
<dbReference type="EMBL" id="BAABFN010000002">
    <property type="protein sequence ID" value="GAA4307096.1"/>
    <property type="molecule type" value="Genomic_DNA"/>
</dbReference>
<evidence type="ECO:0000256" key="3">
    <source>
        <dbReference type="ARBA" id="ARBA00022692"/>
    </source>
</evidence>
<evidence type="ECO:0000256" key="2">
    <source>
        <dbReference type="ARBA" id="ARBA00022475"/>
    </source>
</evidence>
<keyword evidence="2" id="KW-1003">Cell membrane</keyword>
<feature type="domain" description="ABC3 transporter permease C-terminal" evidence="7">
    <location>
        <begin position="664"/>
        <end position="777"/>
    </location>
</feature>
<feature type="transmembrane region" description="Helical" evidence="6">
    <location>
        <begin position="748"/>
        <end position="770"/>
    </location>
</feature>
<dbReference type="RefSeq" id="WP_344977434.1">
    <property type="nucleotide sequence ID" value="NZ_BAABFN010000002.1"/>
</dbReference>
<comment type="caution">
    <text evidence="9">The sequence shown here is derived from an EMBL/GenBank/DDBJ whole genome shotgun (WGS) entry which is preliminary data.</text>
</comment>
<organism evidence="9 10">
    <name type="scientific">Compostibacter hankyongensis</name>
    <dbReference type="NCBI Taxonomy" id="1007089"/>
    <lineage>
        <taxon>Bacteria</taxon>
        <taxon>Pseudomonadati</taxon>
        <taxon>Bacteroidota</taxon>
        <taxon>Chitinophagia</taxon>
        <taxon>Chitinophagales</taxon>
        <taxon>Chitinophagaceae</taxon>
        <taxon>Compostibacter</taxon>
    </lineage>
</organism>
<feature type="domain" description="ABC3 transporter permease C-terminal" evidence="7">
    <location>
        <begin position="281"/>
        <end position="397"/>
    </location>
</feature>
<feature type="transmembrane region" description="Helical" evidence="6">
    <location>
        <begin position="716"/>
        <end position="736"/>
    </location>
</feature>
<proteinExistence type="predicted"/>
<keyword evidence="3 6" id="KW-0812">Transmembrane</keyword>
<comment type="subcellular location">
    <subcellularLocation>
        <location evidence="1">Cell membrane</location>
        <topology evidence="1">Multi-pass membrane protein</topology>
    </subcellularLocation>
</comment>
<keyword evidence="10" id="KW-1185">Reference proteome</keyword>
<dbReference type="Proteomes" id="UP001501207">
    <property type="component" value="Unassembled WGS sequence"/>
</dbReference>
<keyword evidence="4 6" id="KW-1133">Transmembrane helix</keyword>
<reference evidence="10" key="1">
    <citation type="journal article" date="2019" name="Int. J. Syst. Evol. Microbiol.">
        <title>The Global Catalogue of Microorganisms (GCM) 10K type strain sequencing project: providing services to taxonomists for standard genome sequencing and annotation.</title>
        <authorList>
            <consortium name="The Broad Institute Genomics Platform"/>
            <consortium name="The Broad Institute Genome Sequencing Center for Infectious Disease"/>
            <person name="Wu L."/>
            <person name="Ma J."/>
        </authorList>
    </citation>
    <scope>NUCLEOTIDE SEQUENCE [LARGE SCALE GENOMIC DNA]</scope>
    <source>
        <strain evidence="10">JCM 17664</strain>
    </source>
</reference>
<feature type="transmembrane region" description="Helical" evidence="6">
    <location>
        <begin position="278"/>
        <end position="301"/>
    </location>
</feature>
<dbReference type="InterPro" id="IPR003838">
    <property type="entry name" value="ABC3_permease_C"/>
</dbReference>
<sequence>MFRNFFKTAWRNIWRNKGFSLINIAGLSVSMAAAMLIVLWIGNELSFDRFHANRDVLYKVWNRSTYEGKTSAWDITAAPLGPALKKDFPEIQAFARTYWPEPHLFNYKEQRLTATGLSVDAAFLTMFSFPLLEGNAGHALDDVNAIVITRKLARKLFGDQDPINRMIRLDDTTTLKVTGVLKDLPANTQFDFEYLLPWAHLKETYRIPGWEAPSYNTYVVLRPDISAAAANRKIENIYRQYTGSTDTRIFLYPISRWHLYDHFENGYPAGGRIRMVRLLGIVAALLLLIACINFMNLSTAGGERRAREIGVRKVTGASKRSLILQFFGESTLLVLVAGILAWLWVLLFLPAFNDLTGRHLSLNYGNPYLWLAGVAFILITGVLAGSYPAIFLSSFQPVKVLKGGPLNTKTLVTPRKMLVVTQFTVSIILIISTLIIYRQIRYAQQRDNGYAENNLLELDINGDIRKNYPLIKNDLLNSGVAAAVCKSSLSITTNGSSSTGFSWSGKDPDTRVSFDLMATTGDFVKTFGIKLLAGRDIDLSAFPADSNACLLNESAVKAIGFKTPVGQLIKEGGFTWKVVGVVKDFIIGSPYQPVNPVIIKSSDTWAYRVNIRLNPRQPLSYTISRIGDVFKKYNPAYPFEYRFVDEEYNKKFSDEQRIGRLSRVFALLTVFISCLGLFGLAILTAHQRTKEIGIRKVLGASISGIALMISSDFLKLILLAIIIASPVAWWMMYKWLQEFAYRIHPGIGIFLAAGVLALLIALITVSYQAVKAATANPVKSLRSE</sequence>
<dbReference type="PANTHER" id="PTHR30572">
    <property type="entry name" value="MEMBRANE COMPONENT OF TRANSPORTER-RELATED"/>
    <property type="match status" value="1"/>
</dbReference>
<evidence type="ECO:0000256" key="6">
    <source>
        <dbReference type="SAM" id="Phobius"/>
    </source>
</evidence>
<dbReference type="PANTHER" id="PTHR30572:SF18">
    <property type="entry name" value="ABC-TYPE MACROLIDE FAMILY EXPORT SYSTEM PERMEASE COMPONENT 2"/>
    <property type="match status" value="1"/>
</dbReference>
<dbReference type="Pfam" id="PF12704">
    <property type="entry name" value="MacB_PCD"/>
    <property type="match status" value="2"/>
</dbReference>
<feature type="transmembrane region" description="Helical" evidence="6">
    <location>
        <begin position="417"/>
        <end position="437"/>
    </location>
</feature>
<feature type="domain" description="MacB-like periplasmic core" evidence="8">
    <location>
        <begin position="20"/>
        <end position="236"/>
    </location>
</feature>
<evidence type="ECO:0000313" key="10">
    <source>
        <dbReference type="Proteomes" id="UP001501207"/>
    </source>
</evidence>
<feature type="transmembrane region" description="Helical" evidence="6">
    <location>
        <begin position="368"/>
        <end position="392"/>
    </location>
</feature>
<dbReference type="InterPro" id="IPR025857">
    <property type="entry name" value="MacB_PCD"/>
</dbReference>
<evidence type="ECO:0000259" key="7">
    <source>
        <dbReference type="Pfam" id="PF02687"/>
    </source>
</evidence>
<feature type="domain" description="MacB-like periplasmic core" evidence="8">
    <location>
        <begin position="500"/>
        <end position="605"/>
    </location>
</feature>
<evidence type="ECO:0000259" key="8">
    <source>
        <dbReference type="Pfam" id="PF12704"/>
    </source>
</evidence>
<evidence type="ECO:0000256" key="1">
    <source>
        <dbReference type="ARBA" id="ARBA00004651"/>
    </source>
</evidence>
<evidence type="ECO:0000313" key="9">
    <source>
        <dbReference type="EMBL" id="GAA4307096.1"/>
    </source>
</evidence>
<accession>A0ABP8FM85</accession>
<protein>
    <submittedName>
        <fullName evidence="9">ABC transporter permease</fullName>
    </submittedName>
</protein>
<feature type="transmembrane region" description="Helical" evidence="6">
    <location>
        <begin position="21"/>
        <end position="41"/>
    </location>
</feature>
<gene>
    <name evidence="9" type="ORF">GCM10023143_13390</name>
</gene>
<dbReference type="Pfam" id="PF02687">
    <property type="entry name" value="FtsX"/>
    <property type="match status" value="2"/>
</dbReference>
<name>A0ABP8FM85_9BACT</name>
<evidence type="ECO:0000256" key="5">
    <source>
        <dbReference type="ARBA" id="ARBA00023136"/>
    </source>
</evidence>
<evidence type="ECO:0000256" key="4">
    <source>
        <dbReference type="ARBA" id="ARBA00022989"/>
    </source>
</evidence>
<dbReference type="InterPro" id="IPR050250">
    <property type="entry name" value="Macrolide_Exporter_MacB"/>
</dbReference>
<feature type="transmembrane region" description="Helical" evidence="6">
    <location>
        <begin position="322"/>
        <end position="348"/>
    </location>
</feature>
<keyword evidence="5 6" id="KW-0472">Membrane</keyword>